<evidence type="ECO:0008006" key="3">
    <source>
        <dbReference type="Google" id="ProtNLM"/>
    </source>
</evidence>
<sequence length="134" mass="14602">MHHSIPRKRTSDLGTIPKATRSVSLICALGLLAACQTTTQQITEEPQRPIYRTQSERVVERLASCVATRGNTACQTQARTACTTIQGEAFNNPYSVGTTLANFTKGNAETRARFKLSTANTVMRELGYAQSFCG</sequence>
<gene>
    <name evidence="1" type="ORF">PhaeoP13_01706</name>
</gene>
<name>A0AAN1GRD3_9RHOB</name>
<dbReference type="EMBL" id="CP010767">
    <property type="protein sequence ID" value="ATG43643.1"/>
    <property type="molecule type" value="Genomic_DNA"/>
</dbReference>
<reference evidence="1 2" key="1">
    <citation type="journal article" date="2017" name="Front. Microbiol.">
        <title>Phaeobacter piscinae sp. nov., a species of the Roseobacter group and potential aquaculture probiont.</title>
        <authorList>
            <person name="Sonnenschein E.C."/>
            <person name="Phippen C.B.W."/>
            <person name="Nielsen K.F."/>
            <person name="Mateiu R.V."/>
            <person name="Melchiorsen J."/>
            <person name="Gram L."/>
            <person name="Overmann J."/>
            <person name="Freese H.M."/>
        </authorList>
    </citation>
    <scope>NUCLEOTIDE SEQUENCE [LARGE SCALE GENOMIC DNA]</scope>
    <source>
        <strain evidence="1 2">P13</strain>
    </source>
</reference>
<evidence type="ECO:0000313" key="2">
    <source>
        <dbReference type="Proteomes" id="UP000218606"/>
    </source>
</evidence>
<dbReference type="PROSITE" id="PS51257">
    <property type="entry name" value="PROKAR_LIPOPROTEIN"/>
    <property type="match status" value="1"/>
</dbReference>
<organism evidence="1 2">
    <name type="scientific">Phaeobacter piscinae</name>
    <dbReference type="NCBI Taxonomy" id="1580596"/>
    <lineage>
        <taxon>Bacteria</taxon>
        <taxon>Pseudomonadati</taxon>
        <taxon>Pseudomonadota</taxon>
        <taxon>Alphaproteobacteria</taxon>
        <taxon>Rhodobacterales</taxon>
        <taxon>Roseobacteraceae</taxon>
        <taxon>Phaeobacter</taxon>
    </lineage>
</organism>
<accession>A0AAN1GRD3</accession>
<dbReference type="RefSeq" id="WP_145958071.1">
    <property type="nucleotide sequence ID" value="NZ_CP010767.1"/>
</dbReference>
<dbReference type="AlphaFoldDB" id="A0AAN1GRD3"/>
<proteinExistence type="predicted"/>
<dbReference type="Proteomes" id="UP000218606">
    <property type="component" value="Chromosome"/>
</dbReference>
<protein>
    <recommendedName>
        <fullName evidence="3">Lipoprotein</fullName>
    </recommendedName>
</protein>
<evidence type="ECO:0000313" key="1">
    <source>
        <dbReference type="EMBL" id="ATG43643.1"/>
    </source>
</evidence>